<name>A0A2S7DQK9_9XANT</name>
<evidence type="ECO:0000259" key="4">
    <source>
        <dbReference type="PROSITE" id="PS50109"/>
    </source>
</evidence>
<dbReference type="PANTHER" id="PTHR43065">
    <property type="entry name" value="SENSOR HISTIDINE KINASE"/>
    <property type="match status" value="1"/>
</dbReference>
<dbReference type="EC" id="2.7.13.3" evidence="2"/>
<dbReference type="InterPro" id="IPR036097">
    <property type="entry name" value="HisK_dim/P_sf"/>
</dbReference>
<protein>
    <recommendedName>
        <fullName evidence="2">histidine kinase</fullName>
        <ecNumber evidence="2">2.7.13.3</ecNumber>
    </recommendedName>
</protein>
<feature type="domain" description="Histidine kinase" evidence="4">
    <location>
        <begin position="161"/>
        <end position="406"/>
    </location>
</feature>
<dbReference type="InterPro" id="IPR004358">
    <property type="entry name" value="Sig_transdc_His_kin-like_C"/>
</dbReference>
<dbReference type="InterPro" id="IPR005467">
    <property type="entry name" value="His_kinase_dom"/>
</dbReference>
<reference evidence="5 6" key="1">
    <citation type="submission" date="2016-08" db="EMBL/GenBank/DDBJ databases">
        <authorList>
            <person name="Seilhamer J.J."/>
        </authorList>
    </citation>
    <scope>NUCLEOTIDE SEQUENCE [LARGE SCALE GENOMIC DNA]</scope>
    <source>
        <strain evidence="5 6">CFBP2542</strain>
    </source>
</reference>
<dbReference type="InterPro" id="IPR036890">
    <property type="entry name" value="HATPase_C_sf"/>
</dbReference>
<dbReference type="PANTHER" id="PTHR43065:SF50">
    <property type="entry name" value="HISTIDINE KINASE"/>
    <property type="match status" value="1"/>
</dbReference>
<dbReference type="Proteomes" id="UP000239561">
    <property type="component" value="Unassembled WGS sequence"/>
</dbReference>
<keyword evidence="5" id="KW-0808">Transferase</keyword>
<dbReference type="PROSITE" id="PS50109">
    <property type="entry name" value="HIS_KIN"/>
    <property type="match status" value="1"/>
</dbReference>
<dbReference type="CDD" id="cd00082">
    <property type="entry name" value="HisKA"/>
    <property type="match status" value="1"/>
</dbReference>
<sequence>MTAKFFLNQALLPSSTTLRAFGDQLLEGVLLFRADGQLILANAVARQSLCKEDPTDDRNLGERISQVLPADALNQARSKGSWTGSLPVADTVVIAHLYYNEEQGAGHFLALFHNIEGQQDYERELQQRHAELRQAYMRLNGAQDKLLQSEKMASIGQLAAGVAHEINNPIGYVHSNLGSLQEYLRSLFTLIEAYERALQAPDPKALIPEIDEIRNRADIDFISRDLPQLMSESREGIERVTRIVRDLKDFSYSDRSESWKMVDLHAGLESTINIIWNELKYKVTLERNYADLPLVECLPSELNQVYMNLLLNAGQAIAERGTITVATGRDEADNVWIQFQDSGAGIAPDLLQRIFDPFFTTKPVGSGTGLGLSISYGIINKHHGRIDVESVPGQGASFRIVLPIRQPK</sequence>
<dbReference type="PRINTS" id="PR00344">
    <property type="entry name" value="BCTRLSENSOR"/>
</dbReference>
<dbReference type="AlphaFoldDB" id="A0A2S7DQK9"/>
<organism evidence="5 6">
    <name type="scientific">Xanthomonas cucurbitae</name>
    <dbReference type="NCBI Taxonomy" id="56453"/>
    <lineage>
        <taxon>Bacteria</taxon>
        <taxon>Pseudomonadati</taxon>
        <taxon>Pseudomonadota</taxon>
        <taxon>Gammaproteobacteria</taxon>
        <taxon>Lysobacterales</taxon>
        <taxon>Lysobacteraceae</taxon>
        <taxon>Xanthomonas</taxon>
    </lineage>
</organism>
<comment type="caution">
    <text evidence="5">The sequence shown here is derived from an EMBL/GenBank/DDBJ whole genome shotgun (WGS) entry which is preliminary data.</text>
</comment>
<dbReference type="Gene3D" id="1.10.287.130">
    <property type="match status" value="1"/>
</dbReference>
<dbReference type="SUPFAM" id="SSF55874">
    <property type="entry name" value="ATPase domain of HSP90 chaperone/DNA topoisomerase II/histidine kinase"/>
    <property type="match status" value="1"/>
</dbReference>
<dbReference type="SUPFAM" id="SSF47384">
    <property type="entry name" value="Homodimeric domain of signal transducing histidine kinase"/>
    <property type="match status" value="1"/>
</dbReference>
<evidence type="ECO:0000256" key="1">
    <source>
        <dbReference type="ARBA" id="ARBA00000085"/>
    </source>
</evidence>
<dbReference type="Gene3D" id="3.30.565.10">
    <property type="entry name" value="Histidine kinase-like ATPase, C-terminal domain"/>
    <property type="match status" value="1"/>
</dbReference>
<evidence type="ECO:0000313" key="5">
    <source>
        <dbReference type="EMBL" id="PPU76116.1"/>
    </source>
</evidence>
<dbReference type="EMBL" id="MDED01000019">
    <property type="protein sequence ID" value="PPU76116.1"/>
    <property type="molecule type" value="Genomic_DNA"/>
</dbReference>
<dbReference type="RefSeq" id="WP_104603702.1">
    <property type="nucleotide sequence ID" value="NZ_CP082217.1"/>
</dbReference>
<keyword evidence="5" id="KW-0418">Kinase</keyword>
<keyword evidence="3" id="KW-0597">Phosphoprotein</keyword>
<evidence type="ECO:0000256" key="2">
    <source>
        <dbReference type="ARBA" id="ARBA00012438"/>
    </source>
</evidence>
<comment type="catalytic activity">
    <reaction evidence="1">
        <text>ATP + protein L-histidine = ADP + protein N-phospho-L-histidine.</text>
        <dbReference type="EC" id="2.7.13.3"/>
    </reaction>
</comment>
<proteinExistence type="predicted"/>
<dbReference type="Pfam" id="PF02518">
    <property type="entry name" value="HATPase_c"/>
    <property type="match status" value="1"/>
</dbReference>
<dbReference type="GO" id="GO:0000155">
    <property type="term" value="F:phosphorelay sensor kinase activity"/>
    <property type="evidence" value="ECO:0007669"/>
    <property type="project" value="InterPro"/>
</dbReference>
<accession>A0A2S7DQK9</accession>
<evidence type="ECO:0000256" key="3">
    <source>
        <dbReference type="ARBA" id="ARBA00022553"/>
    </source>
</evidence>
<evidence type="ECO:0000313" key="6">
    <source>
        <dbReference type="Proteomes" id="UP000239561"/>
    </source>
</evidence>
<gene>
    <name evidence="5" type="ORF">XcuCFBP2542_11500</name>
</gene>
<dbReference type="InterPro" id="IPR003661">
    <property type="entry name" value="HisK_dim/P_dom"/>
</dbReference>
<dbReference type="InterPro" id="IPR003594">
    <property type="entry name" value="HATPase_dom"/>
</dbReference>
<dbReference type="SMART" id="SM00387">
    <property type="entry name" value="HATPase_c"/>
    <property type="match status" value="1"/>
</dbReference>